<evidence type="ECO:0000313" key="2">
    <source>
        <dbReference type="EMBL" id="EWY38524.1"/>
    </source>
</evidence>
<protein>
    <submittedName>
        <fullName evidence="2">Uncharacterized protein</fullName>
    </submittedName>
</protein>
<organism evidence="2 3">
    <name type="scientific">Skermanella stibiiresistens SB22</name>
    <dbReference type="NCBI Taxonomy" id="1385369"/>
    <lineage>
        <taxon>Bacteria</taxon>
        <taxon>Pseudomonadati</taxon>
        <taxon>Pseudomonadota</taxon>
        <taxon>Alphaproteobacteria</taxon>
        <taxon>Rhodospirillales</taxon>
        <taxon>Azospirillaceae</taxon>
        <taxon>Skermanella</taxon>
    </lineage>
</organism>
<keyword evidence="3" id="KW-1185">Reference proteome</keyword>
<dbReference type="EMBL" id="AVFL01000017">
    <property type="protein sequence ID" value="EWY38524.1"/>
    <property type="molecule type" value="Genomic_DNA"/>
</dbReference>
<proteinExistence type="predicted"/>
<dbReference type="Proteomes" id="UP000019486">
    <property type="component" value="Unassembled WGS sequence"/>
</dbReference>
<accession>W9GXH4</accession>
<dbReference type="STRING" id="1385369.N825_11990"/>
<dbReference type="RefSeq" id="WP_037456627.1">
    <property type="nucleotide sequence ID" value="NZ_AVFL01000017.1"/>
</dbReference>
<evidence type="ECO:0000256" key="1">
    <source>
        <dbReference type="SAM" id="MobiDB-lite"/>
    </source>
</evidence>
<sequence>MVEKKIEKHDDRLGDLIERARKVFERSRQVIAESRRIRAETSAARHGKPPLGDEGTEMEMPA</sequence>
<dbReference type="AlphaFoldDB" id="W9GXH4"/>
<reference evidence="2 3" key="1">
    <citation type="submission" date="2013-08" db="EMBL/GenBank/DDBJ databases">
        <title>The genome sequence of Skermanella stibiiresistens.</title>
        <authorList>
            <person name="Zhu W."/>
            <person name="Wang G."/>
        </authorList>
    </citation>
    <scope>NUCLEOTIDE SEQUENCE [LARGE SCALE GENOMIC DNA]</scope>
    <source>
        <strain evidence="2 3">SB22</strain>
    </source>
</reference>
<name>W9GXH4_9PROT</name>
<evidence type="ECO:0000313" key="3">
    <source>
        <dbReference type="Proteomes" id="UP000019486"/>
    </source>
</evidence>
<gene>
    <name evidence="2" type="ORF">N825_11990</name>
</gene>
<comment type="caution">
    <text evidence="2">The sequence shown here is derived from an EMBL/GenBank/DDBJ whole genome shotgun (WGS) entry which is preliminary data.</text>
</comment>
<feature type="region of interest" description="Disordered" evidence="1">
    <location>
        <begin position="35"/>
        <end position="62"/>
    </location>
</feature>